<organism evidence="4 5">
    <name type="scientific">Cyclotella cryptica</name>
    <dbReference type="NCBI Taxonomy" id="29204"/>
    <lineage>
        <taxon>Eukaryota</taxon>
        <taxon>Sar</taxon>
        <taxon>Stramenopiles</taxon>
        <taxon>Ochrophyta</taxon>
        <taxon>Bacillariophyta</taxon>
        <taxon>Coscinodiscophyceae</taxon>
        <taxon>Thalassiosirophycidae</taxon>
        <taxon>Stephanodiscales</taxon>
        <taxon>Stephanodiscaceae</taxon>
        <taxon>Cyclotella</taxon>
    </lineage>
</organism>
<dbReference type="Gene3D" id="3.30.1560.10">
    <property type="entry name" value="Mago nashi"/>
    <property type="match status" value="1"/>
</dbReference>
<dbReference type="EMBL" id="JABMIG020000580">
    <property type="protein sequence ID" value="KAL3774711.1"/>
    <property type="molecule type" value="Genomic_DNA"/>
</dbReference>
<name>A0ABD3NJG4_9STRA</name>
<keyword evidence="5" id="KW-1185">Reference proteome</keyword>
<evidence type="ECO:0000256" key="2">
    <source>
        <dbReference type="ARBA" id="ARBA00009270"/>
    </source>
</evidence>
<evidence type="ECO:0008006" key="6">
    <source>
        <dbReference type="Google" id="ProtNLM"/>
    </source>
</evidence>
<comment type="caution">
    <text evidence="4">The sequence shown here is derived from an EMBL/GenBank/DDBJ whole genome shotgun (WGS) entry which is preliminary data.</text>
</comment>
<dbReference type="InterPro" id="IPR036605">
    <property type="entry name" value="Mago_nashi_sf"/>
</dbReference>
<accession>A0ABD3NJG4</accession>
<dbReference type="Proteomes" id="UP001516023">
    <property type="component" value="Unassembled WGS sequence"/>
</dbReference>
<comment type="similarity">
    <text evidence="2">Belongs to the mago nashi family.</text>
</comment>
<evidence type="ECO:0000256" key="3">
    <source>
        <dbReference type="ARBA" id="ARBA00023242"/>
    </source>
</evidence>
<dbReference type="InterPro" id="IPR004023">
    <property type="entry name" value="Mago_nashi"/>
</dbReference>
<proteinExistence type="inferred from homology"/>
<dbReference type="AlphaFoldDB" id="A0ABD3NJG4"/>
<evidence type="ECO:0000256" key="1">
    <source>
        <dbReference type="ARBA" id="ARBA00004123"/>
    </source>
</evidence>
<comment type="subcellular location">
    <subcellularLocation>
        <location evidence="1">Nucleus</location>
    </subcellularLocation>
</comment>
<dbReference type="PANTHER" id="PTHR12638:SF0">
    <property type="entry name" value="MAGO HOMOLOG, EXON JUNCTION COMPLEX SUBUNIT-RELATED"/>
    <property type="match status" value="1"/>
</dbReference>
<evidence type="ECO:0000313" key="5">
    <source>
        <dbReference type="Proteomes" id="UP001516023"/>
    </source>
</evidence>
<gene>
    <name evidence="4" type="ORF">HJC23_002011</name>
</gene>
<dbReference type="SUPFAM" id="SSF89817">
    <property type="entry name" value="Mago nashi protein"/>
    <property type="match status" value="1"/>
</dbReference>
<protein>
    <recommendedName>
        <fullName evidence="6">Mago nashi-like protein</fullName>
    </recommendedName>
</protein>
<keyword evidence="3" id="KW-0539">Nucleus</keyword>
<dbReference type="FunFam" id="3.30.1560.10:FF:000001">
    <property type="entry name" value="Protein mago nashi homolog"/>
    <property type="match status" value="1"/>
</dbReference>
<sequence length="137" mass="15961">MILKPLYYINKEFELSPSGKLRYANNSNYRNSTMIRKEVYLSPAVVEETRRIIQTSHITNIDDSRWLEPQTGQARQELEIKMGNEHIAFTCAEIGSLVDVMKSVDPDGMRVFYYLTQDLRCLMFSLISLHFKIKPIP</sequence>
<dbReference type="GO" id="GO:0005634">
    <property type="term" value="C:nucleus"/>
    <property type="evidence" value="ECO:0007669"/>
    <property type="project" value="UniProtKB-SubCell"/>
</dbReference>
<dbReference type="PANTHER" id="PTHR12638">
    <property type="entry name" value="PROTEIN MAGO NASHI HOMOLOG"/>
    <property type="match status" value="1"/>
</dbReference>
<reference evidence="4 5" key="1">
    <citation type="journal article" date="2020" name="G3 (Bethesda)">
        <title>Improved Reference Genome for Cyclotella cryptica CCMP332, a Model for Cell Wall Morphogenesis, Salinity Adaptation, and Lipid Production in Diatoms (Bacillariophyta).</title>
        <authorList>
            <person name="Roberts W.R."/>
            <person name="Downey K.M."/>
            <person name="Ruck E.C."/>
            <person name="Traller J.C."/>
            <person name="Alverson A.J."/>
        </authorList>
    </citation>
    <scope>NUCLEOTIDE SEQUENCE [LARGE SCALE GENOMIC DNA]</scope>
    <source>
        <strain evidence="4 5">CCMP332</strain>
    </source>
</reference>
<evidence type="ECO:0000313" key="4">
    <source>
        <dbReference type="EMBL" id="KAL3774711.1"/>
    </source>
</evidence>
<dbReference type="Pfam" id="PF02792">
    <property type="entry name" value="Mago_nashi"/>
    <property type="match status" value="1"/>
</dbReference>